<dbReference type="GO" id="GO:0005886">
    <property type="term" value="C:plasma membrane"/>
    <property type="evidence" value="ECO:0007669"/>
    <property type="project" value="UniProtKB-SubCell"/>
</dbReference>
<proteinExistence type="predicted"/>
<reference evidence="7" key="1">
    <citation type="submission" date="2020-07" db="EMBL/GenBank/DDBJ databases">
        <title>Huge and variable diversity of episymbiotic CPR bacteria and DPANN archaea in groundwater ecosystems.</title>
        <authorList>
            <person name="He C.Y."/>
            <person name="Keren R."/>
            <person name="Whittaker M."/>
            <person name="Farag I.F."/>
            <person name="Doudna J."/>
            <person name="Cate J.H.D."/>
            <person name="Banfield J.F."/>
        </authorList>
    </citation>
    <scope>NUCLEOTIDE SEQUENCE</scope>
    <source>
        <strain evidence="7">NC_groundwater_763_Ag_S-0.2um_68_21</strain>
    </source>
</reference>
<dbReference type="AlphaFoldDB" id="A0A932HV17"/>
<accession>A0A932HV17</accession>
<sequence length="320" mass="35414">MSAALSPAPKKRRRSKDKGPLRQWAEFALAFSAVGLVRALPYWACRALAAAAGEGIFWLAPRRRRVARLNLRIAFPGMPEAERTRVARASCRSFVLTGLEGVKLLYRFDAAKAREYTRRSVEGADALLARVRALHEEAGGCIFVAPHLGNWEFLLHAAALAGIPLVIVVRPLDNARLEKYLFGMRAGSGQEILSKRDAFFHLRTALRRGRSVGILADQHAGARGMDAPFFGRPASTTTAPASLAVHFGRPIVLAACLRREDGRGHWGLLGEPLWPGREADSLAEVARLTAALNAQMEDFIRRAPGQYLWMHDRWKLLRGR</sequence>
<protein>
    <recommendedName>
        <fullName evidence="9">Lipid A biosynthesis lauroyl acyltransferase</fullName>
    </recommendedName>
</protein>
<evidence type="ECO:0000256" key="6">
    <source>
        <dbReference type="ARBA" id="ARBA00023315"/>
    </source>
</evidence>
<name>A0A932HV17_UNCTE</name>
<dbReference type="GO" id="GO:0016746">
    <property type="term" value="F:acyltransferase activity"/>
    <property type="evidence" value="ECO:0007669"/>
    <property type="project" value="UniProtKB-KW"/>
</dbReference>
<comment type="subcellular location">
    <subcellularLocation>
        <location evidence="1">Cell inner membrane</location>
    </subcellularLocation>
</comment>
<evidence type="ECO:0000256" key="2">
    <source>
        <dbReference type="ARBA" id="ARBA00022475"/>
    </source>
</evidence>
<dbReference type="CDD" id="cd07984">
    <property type="entry name" value="LPLAT_LABLAT-like"/>
    <property type="match status" value="1"/>
</dbReference>
<dbReference type="InterPro" id="IPR004960">
    <property type="entry name" value="LipA_acyltrans"/>
</dbReference>
<keyword evidence="3" id="KW-0997">Cell inner membrane</keyword>
<evidence type="ECO:0000256" key="3">
    <source>
        <dbReference type="ARBA" id="ARBA00022519"/>
    </source>
</evidence>
<keyword evidence="2" id="KW-1003">Cell membrane</keyword>
<comment type="caution">
    <text evidence="7">The sequence shown here is derived from an EMBL/GenBank/DDBJ whole genome shotgun (WGS) entry which is preliminary data.</text>
</comment>
<dbReference type="Pfam" id="PF03279">
    <property type="entry name" value="Lip_A_acyltrans"/>
    <property type="match status" value="1"/>
</dbReference>
<evidence type="ECO:0000256" key="5">
    <source>
        <dbReference type="ARBA" id="ARBA00023136"/>
    </source>
</evidence>
<keyword evidence="6" id="KW-0012">Acyltransferase</keyword>
<dbReference type="GO" id="GO:0009247">
    <property type="term" value="P:glycolipid biosynthetic process"/>
    <property type="evidence" value="ECO:0007669"/>
    <property type="project" value="UniProtKB-ARBA"/>
</dbReference>
<dbReference type="PANTHER" id="PTHR30606">
    <property type="entry name" value="LIPID A BIOSYNTHESIS LAUROYL ACYLTRANSFERASE"/>
    <property type="match status" value="1"/>
</dbReference>
<keyword evidence="5" id="KW-0472">Membrane</keyword>
<keyword evidence="4" id="KW-0808">Transferase</keyword>
<evidence type="ECO:0008006" key="9">
    <source>
        <dbReference type="Google" id="ProtNLM"/>
    </source>
</evidence>
<dbReference type="PANTHER" id="PTHR30606:SF10">
    <property type="entry name" value="PHOSPHATIDYLINOSITOL MANNOSIDE ACYLTRANSFERASE"/>
    <property type="match status" value="1"/>
</dbReference>
<gene>
    <name evidence="7" type="ORF">HYZ11_01150</name>
</gene>
<evidence type="ECO:0000256" key="4">
    <source>
        <dbReference type="ARBA" id="ARBA00022679"/>
    </source>
</evidence>
<organism evidence="7 8">
    <name type="scientific">Tectimicrobiota bacterium</name>
    <dbReference type="NCBI Taxonomy" id="2528274"/>
    <lineage>
        <taxon>Bacteria</taxon>
        <taxon>Pseudomonadati</taxon>
        <taxon>Nitrospinota/Tectimicrobiota group</taxon>
        <taxon>Candidatus Tectimicrobiota</taxon>
    </lineage>
</organism>
<dbReference type="EMBL" id="JACPUR010000001">
    <property type="protein sequence ID" value="MBI3126195.1"/>
    <property type="molecule type" value="Genomic_DNA"/>
</dbReference>
<dbReference type="Proteomes" id="UP000782312">
    <property type="component" value="Unassembled WGS sequence"/>
</dbReference>
<evidence type="ECO:0000256" key="1">
    <source>
        <dbReference type="ARBA" id="ARBA00004533"/>
    </source>
</evidence>
<evidence type="ECO:0000313" key="8">
    <source>
        <dbReference type="Proteomes" id="UP000782312"/>
    </source>
</evidence>
<evidence type="ECO:0000313" key="7">
    <source>
        <dbReference type="EMBL" id="MBI3126195.1"/>
    </source>
</evidence>